<dbReference type="AlphaFoldDB" id="A0A074KUB9"/>
<evidence type="ECO:0000256" key="3">
    <source>
        <dbReference type="ARBA" id="ARBA00022452"/>
    </source>
</evidence>
<keyword evidence="4 7" id="KW-0812">Transmembrane</keyword>
<dbReference type="eggNOG" id="COG1629">
    <property type="taxonomic scope" value="Bacteria"/>
</dbReference>
<dbReference type="Gene3D" id="2.170.130.10">
    <property type="entry name" value="TonB-dependent receptor, plug domain"/>
    <property type="match status" value="1"/>
</dbReference>
<dbReference type="InterPro" id="IPR036942">
    <property type="entry name" value="Beta-barrel_TonB_sf"/>
</dbReference>
<dbReference type="InterPro" id="IPR012910">
    <property type="entry name" value="Plug_dom"/>
</dbReference>
<evidence type="ECO:0000256" key="7">
    <source>
        <dbReference type="PROSITE-ProRule" id="PRU01360"/>
    </source>
</evidence>
<dbReference type="STRING" id="1048983.EL17_20305"/>
<dbReference type="GO" id="GO:0009279">
    <property type="term" value="C:cell outer membrane"/>
    <property type="evidence" value="ECO:0007669"/>
    <property type="project" value="UniProtKB-SubCell"/>
</dbReference>
<proteinExistence type="inferred from homology"/>
<keyword evidence="10" id="KW-1185">Reference proteome</keyword>
<organism evidence="9 10">
    <name type="scientific">Anditalea andensis</name>
    <dbReference type="NCBI Taxonomy" id="1048983"/>
    <lineage>
        <taxon>Bacteria</taxon>
        <taxon>Pseudomonadati</taxon>
        <taxon>Bacteroidota</taxon>
        <taxon>Cytophagia</taxon>
        <taxon>Cytophagales</taxon>
        <taxon>Cytophagaceae</taxon>
        <taxon>Anditalea</taxon>
    </lineage>
</organism>
<comment type="similarity">
    <text evidence="7">Belongs to the TonB-dependent receptor family.</text>
</comment>
<comment type="subcellular location">
    <subcellularLocation>
        <location evidence="1 7">Cell outer membrane</location>
        <topology evidence="1 7">Multi-pass membrane protein</topology>
    </subcellularLocation>
</comment>
<evidence type="ECO:0000256" key="5">
    <source>
        <dbReference type="ARBA" id="ARBA00023136"/>
    </source>
</evidence>
<dbReference type="Gene3D" id="2.40.170.20">
    <property type="entry name" value="TonB-dependent receptor, beta-barrel domain"/>
    <property type="match status" value="1"/>
</dbReference>
<dbReference type="InterPro" id="IPR039426">
    <property type="entry name" value="TonB-dep_rcpt-like"/>
</dbReference>
<sequence>MSKHLDLNIKVMLSTKLKLLAITLLFFGYYQQAMAQERVISGTVFAENEPLPGASIIVKGTSQGTVSDANGKFRLTLDSSGDNVILVSFIGFITNEVNISPNQTSLDVILDVDLSDLDEFVVVGYGTKKRDNITGAISETGERAIVGKPVTNAYQALQGEVPGLVIQQGTSEPGTLPEINIRGLSTMSGNTPLIVVDGVISSLNNINPNDIESISVLKDAASAAIYGSRAANGVILVTTKLGKEGKPKFSYSGQVGLQQPTNFPKIADSWEYATLRNEALVNSRMAPVFSPEQILGFKENGPNVSHYQALFKDHAVQSNHNLSLSGAERGLNYMMSLGYMDQESLFHGPGYGHQRYNIRINLDKQVNEKLKIGGRMSLARNDIKGHAWWTEWLIEPSVRMPPIYNIIDEDGNYTLSSGSNGNPLAQLEQGGARTNQNDEILVNLSIEYEPIENLVLRGVLGGNTTSNLTHEFRRAIEYAYPGGGNNQNSVANQYGRSIYLNPFITATYNKNISEKHDFDFLLGVSSESFKTEFFGVTGLDVPGNQFGVIDNVSEILQSGTNGSGNEWGIQSFFGRMGYRFSDKYLLEGNLRYDGSSRFTSANRWGVFPSVSAGWILSREEFFSAVEDVVSFAKIRASWGQLGNQDIGSLYGHQSLVNINSNVYAFGGVGVPGAYYSVSNPQRTWETSTMSNLGIDLAFFQRKLSVSFDIFNNLTRDILLELPVPSTYGLGQPIQNAGVVRNRGWEISVDYAVNTGNVGHSFNLNLSDSQNEVVDLRGREFINGSDVQTILREGYPINSYFALRSDGFFNSQEEVSASATPIFATSVQPGDIKYVDRNNDGVINYENDRFVLGHAFPRYTFGATYAANFKGFDFSIFIQGVGERSQWVRGEIVEAFHNNNEGPVFARHLDRWTPGNMDATYPRLTVGSESVNNAARSDFYIFNAQYLRIKNVQLGYTLPSTLISRIGLGQARLYVTGLNLFTFTPMNLGLDPESHGGAATNGRVYPVSRVFSTGIDINF</sequence>
<keyword evidence="3 7" id="KW-1134">Transmembrane beta strand</keyword>
<protein>
    <recommendedName>
        <fullName evidence="8">TonB-dependent receptor plug domain-containing protein</fullName>
    </recommendedName>
</protein>
<dbReference type="Pfam" id="PF07715">
    <property type="entry name" value="Plug"/>
    <property type="match status" value="1"/>
</dbReference>
<evidence type="ECO:0000256" key="2">
    <source>
        <dbReference type="ARBA" id="ARBA00022448"/>
    </source>
</evidence>
<feature type="domain" description="TonB-dependent receptor plug" evidence="8">
    <location>
        <begin position="132"/>
        <end position="234"/>
    </location>
</feature>
<dbReference type="Proteomes" id="UP000027821">
    <property type="component" value="Unassembled WGS sequence"/>
</dbReference>
<keyword evidence="6 7" id="KW-0998">Cell outer membrane</keyword>
<dbReference type="PROSITE" id="PS52016">
    <property type="entry name" value="TONB_DEPENDENT_REC_3"/>
    <property type="match status" value="1"/>
</dbReference>
<dbReference type="InterPro" id="IPR023997">
    <property type="entry name" value="TonB-dep_OMP_SusC/RagA_CS"/>
</dbReference>
<accession>A0A074KUB9</accession>
<evidence type="ECO:0000256" key="4">
    <source>
        <dbReference type="ARBA" id="ARBA00022692"/>
    </source>
</evidence>
<dbReference type="InterPro" id="IPR037066">
    <property type="entry name" value="Plug_dom_sf"/>
</dbReference>
<evidence type="ECO:0000256" key="1">
    <source>
        <dbReference type="ARBA" id="ARBA00004571"/>
    </source>
</evidence>
<evidence type="ECO:0000256" key="6">
    <source>
        <dbReference type="ARBA" id="ARBA00023237"/>
    </source>
</evidence>
<dbReference type="EMBL" id="JMIH01000034">
    <property type="protein sequence ID" value="KEO71865.1"/>
    <property type="molecule type" value="Genomic_DNA"/>
</dbReference>
<dbReference type="InterPro" id="IPR023996">
    <property type="entry name" value="TonB-dep_OMP_SusC/RagA"/>
</dbReference>
<reference evidence="9 10" key="1">
    <citation type="submission" date="2014-04" db="EMBL/GenBank/DDBJ databases">
        <title>Characterization and application of a salt tolerant electro-active bacterium.</title>
        <authorList>
            <person name="Yang L."/>
            <person name="Wei S."/>
            <person name="Tay Q.X.M."/>
        </authorList>
    </citation>
    <scope>NUCLEOTIDE SEQUENCE [LARGE SCALE GENOMIC DNA]</scope>
    <source>
        <strain evidence="9 10">LY1</strain>
    </source>
</reference>
<dbReference type="NCBIfam" id="TIGR04057">
    <property type="entry name" value="SusC_RagA_signa"/>
    <property type="match status" value="1"/>
</dbReference>
<name>A0A074KUB9_9BACT</name>
<evidence type="ECO:0000313" key="9">
    <source>
        <dbReference type="EMBL" id="KEO71865.1"/>
    </source>
</evidence>
<dbReference type="Gene3D" id="2.60.40.1120">
    <property type="entry name" value="Carboxypeptidase-like, regulatory domain"/>
    <property type="match status" value="1"/>
</dbReference>
<comment type="caution">
    <text evidence="9">The sequence shown here is derived from an EMBL/GenBank/DDBJ whole genome shotgun (WGS) entry which is preliminary data.</text>
</comment>
<dbReference type="InterPro" id="IPR008969">
    <property type="entry name" value="CarboxyPept-like_regulatory"/>
</dbReference>
<keyword evidence="5 7" id="KW-0472">Membrane</keyword>
<dbReference type="SUPFAM" id="SSF56935">
    <property type="entry name" value="Porins"/>
    <property type="match status" value="1"/>
</dbReference>
<keyword evidence="2 7" id="KW-0813">Transport</keyword>
<dbReference type="Pfam" id="PF13715">
    <property type="entry name" value="CarbopepD_reg_2"/>
    <property type="match status" value="1"/>
</dbReference>
<gene>
    <name evidence="9" type="ORF">EL17_20305</name>
</gene>
<evidence type="ECO:0000259" key="8">
    <source>
        <dbReference type="Pfam" id="PF07715"/>
    </source>
</evidence>
<dbReference type="NCBIfam" id="TIGR04056">
    <property type="entry name" value="OMP_RagA_SusC"/>
    <property type="match status" value="1"/>
</dbReference>
<dbReference type="SUPFAM" id="SSF49464">
    <property type="entry name" value="Carboxypeptidase regulatory domain-like"/>
    <property type="match status" value="1"/>
</dbReference>
<evidence type="ECO:0000313" key="10">
    <source>
        <dbReference type="Proteomes" id="UP000027821"/>
    </source>
</evidence>